<protein>
    <submittedName>
        <fullName evidence="1">Uncharacterized protein</fullName>
    </submittedName>
</protein>
<dbReference type="Proteomes" id="UP000276133">
    <property type="component" value="Unassembled WGS sequence"/>
</dbReference>
<organism evidence="1 2">
    <name type="scientific">Brachionus plicatilis</name>
    <name type="common">Marine rotifer</name>
    <name type="synonym">Brachionus muelleri</name>
    <dbReference type="NCBI Taxonomy" id="10195"/>
    <lineage>
        <taxon>Eukaryota</taxon>
        <taxon>Metazoa</taxon>
        <taxon>Spiralia</taxon>
        <taxon>Gnathifera</taxon>
        <taxon>Rotifera</taxon>
        <taxon>Eurotatoria</taxon>
        <taxon>Monogononta</taxon>
        <taxon>Pseudotrocha</taxon>
        <taxon>Ploima</taxon>
        <taxon>Brachionidae</taxon>
        <taxon>Brachionus</taxon>
    </lineage>
</organism>
<reference evidence="1 2" key="1">
    <citation type="journal article" date="2018" name="Sci. Rep.">
        <title>Genomic signatures of local adaptation to the degree of environmental predictability in rotifers.</title>
        <authorList>
            <person name="Franch-Gras L."/>
            <person name="Hahn C."/>
            <person name="Garcia-Roger E.M."/>
            <person name="Carmona M.J."/>
            <person name="Serra M."/>
            <person name="Gomez A."/>
        </authorList>
    </citation>
    <scope>NUCLEOTIDE SEQUENCE [LARGE SCALE GENOMIC DNA]</scope>
    <source>
        <strain evidence="1">HYR1</strain>
    </source>
</reference>
<dbReference type="AlphaFoldDB" id="A0A3M7TAG9"/>
<dbReference type="EMBL" id="REGN01000057">
    <property type="protein sequence ID" value="RNA44810.1"/>
    <property type="molecule type" value="Genomic_DNA"/>
</dbReference>
<accession>A0A3M7TAG9</accession>
<gene>
    <name evidence="1" type="ORF">BpHYR1_032470</name>
</gene>
<comment type="caution">
    <text evidence="1">The sequence shown here is derived from an EMBL/GenBank/DDBJ whole genome shotgun (WGS) entry which is preliminary data.</text>
</comment>
<proteinExistence type="predicted"/>
<name>A0A3M7TAG9_BRAPC</name>
<sequence length="82" mass="9288">MEQWHENRVDYVEAVHHAQKVVIVGAKATTRDKNISGLIAVYSKIIALRSLNANMSNNFLDADNEKIKENSMILMSLFKLSL</sequence>
<evidence type="ECO:0000313" key="2">
    <source>
        <dbReference type="Proteomes" id="UP000276133"/>
    </source>
</evidence>
<keyword evidence="2" id="KW-1185">Reference proteome</keyword>
<evidence type="ECO:0000313" key="1">
    <source>
        <dbReference type="EMBL" id="RNA44810.1"/>
    </source>
</evidence>